<evidence type="ECO:0000313" key="2">
    <source>
        <dbReference type="Proteomes" id="UP001430796"/>
    </source>
</evidence>
<reference evidence="2" key="2">
    <citation type="submission" date="2022-01" db="EMBL/GenBank/DDBJ databases">
        <title>Lysobacter chinensis sp. nov., a bacterium isolated from cow dung compost.</title>
        <authorList>
            <person name="Zhou L.Y."/>
        </authorList>
    </citation>
    <scope>NUCLEOTIDE SEQUENCE [LARGE SCALE GENOMIC DNA]</scope>
    <source>
        <strain evidence="2">TLK-CK17</strain>
    </source>
</reference>
<reference evidence="1 2" key="1">
    <citation type="submission" date="2022-01" db="EMBL/GenBank/DDBJ databases">
        <title>Lysobacter chinensis sp. nov., a bacterium isolated from cow dung compost.</title>
        <authorList>
            <person name="Liu Y."/>
        </authorList>
    </citation>
    <scope>NUCLEOTIDE SEQUENCE [LARGE SCALE GENOMIC DNA]</scope>
    <source>
        <strain evidence="1 2">TLK-CK17</strain>
    </source>
</reference>
<organism evidence="1 2">
    <name type="scientific">Marilutibacter chinensis</name>
    <dbReference type="NCBI Taxonomy" id="2912247"/>
    <lineage>
        <taxon>Bacteria</taxon>
        <taxon>Pseudomonadati</taxon>
        <taxon>Pseudomonadota</taxon>
        <taxon>Gammaproteobacteria</taxon>
        <taxon>Lysobacterales</taxon>
        <taxon>Lysobacteraceae</taxon>
        <taxon>Marilutibacter</taxon>
    </lineage>
</organism>
<dbReference type="Proteomes" id="UP001430796">
    <property type="component" value="Unassembled WGS sequence"/>
</dbReference>
<gene>
    <name evidence="1" type="ORF">L3V18_04220</name>
</gene>
<protein>
    <submittedName>
        <fullName evidence="1">Uncharacterized protein</fullName>
    </submittedName>
</protein>
<dbReference type="RefSeq" id="WP_237053341.1">
    <property type="nucleotide sequence ID" value="NZ_JAKJPO010000001.1"/>
</dbReference>
<reference evidence="1 2" key="3">
    <citation type="submission" date="2022-01" db="EMBL/GenBank/DDBJ databases">
        <authorList>
            <person name="Zhou L.Y."/>
        </authorList>
    </citation>
    <scope>NUCLEOTIDE SEQUENCE [LARGE SCALE GENOMIC DNA]</scope>
    <source>
        <strain evidence="1 2">TLK-CK17</strain>
    </source>
</reference>
<comment type="caution">
    <text evidence="1">The sequence shown here is derived from an EMBL/GenBank/DDBJ whole genome shotgun (WGS) entry which is preliminary data.</text>
</comment>
<evidence type="ECO:0000313" key="1">
    <source>
        <dbReference type="EMBL" id="MCF7220994.1"/>
    </source>
</evidence>
<accession>A0ABS9HPX9</accession>
<sequence length="85" mass="9988">MATRHYYFAYERTDGEVCYLPKLLHEGIQRYPHTIGHYHLTQWLGVRKLLTPEQYRAVGWMKRGAEKVERTSDINAHRLIAMGAS</sequence>
<dbReference type="EMBL" id="JAKJPO010000001">
    <property type="protein sequence ID" value="MCF7220994.1"/>
    <property type="molecule type" value="Genomic_DNA"/>
</dbReference>
<name>A0ABS9HPX9_9GAMM</name>
<proteinExistence type="predicted"/>
<keyword evidence="2" id="KW-1185">Reference proteome</keyword>